<gene>
    <name evidence="2" type="ORF">A4R26_17100</name>
</gene>
<dbReference type="Proteomes" id="UP000192276">
    <property type="component" value="Unassembled WGS sequence"/>
</dbReference>
<dbReference type="STRING" id="550983.A4R26_17100"/>
<evidence type="ECO:0000256" key="1">
    <source>
        <dbReference type="SAM" id="Phobius"/>
    </source>
</evidence>
<dbReference type="AlphaFoldDB" id="A0A1V9FZ88"/>
<keyword evidence="1" id="KW-1133">Transmembrane helix</keyword>
<dbReference type="EMBL" id="LWBP01000100">
    <property type="protein sequence ID" value="OQP63685.1"/>
    <property type="molecule type" value="Genomic_DNA"/>
</dbReference>
<sequence>MRPVAVLRSSGIPTNGDFLFYPVIWMQGCFLIYNFACAQKSLLTNRKCRAGRPLKQYMLNEYEIERCRYILDFNLERFWLRMAALITFAVITLLQWLIVAGISVFAALALDIVIAWVVSFYYQGLRHATPNGGNTKHVRISVTAFVVMLSALWFILIGAWQLAQLKKGGAFNKPLFAAWLSVCAATPVLILSIRYWRCHYRLRRQYRNYVRMHLHIYHDNDLPIVPARVSFVNTVNGRSVNLDLKDLQYEYYSQEELMTLGLSGRLHRERHMLFGSPVYIPMHTDTLYLSWYSPVDGRYYSDAFPFPFEKFMLTPDTLAGAAGMGYARRLAGIDLDIGFDGHVNLYSGNVMLFYYRKVAHVALPQEQQDAYEDKLRQQLLPGYPAAAFTSLINEIRTSERLLRKRRIQEKRFLWKITLTGLGHLRHSVTITDVNCNCFDRSVTALATPVHWFLPQRLRLFKRVDEDHYFYLTILLNYHELYDVAMSLTAGDEAVPLHLSMNVIDAAGQEMECSIHAAGQSVCFGEWQLLTTN</sequence>
<feature type="transmembrane region" description="Helical" evidence="1">
    <location>
        <begin position="104"/>
        <end position="122"/>
    </location>
</feature>
<proteinExistence type="predicted"/>
<accession>A0A1V9FZ88</accession>
<keyword evidence="3" id="KW-1185">Reference proteome</keyword>
<evidence type="ECO:0000313" key="2">
    <source>
        <dbReference type="EMBL" id="OQP63685.1"/>
    </source>
</evidence>
<comment type="caution">
    <text evidence="2">The sequence shown here is derived from an EMBL/GenBank/DDBJ whole genome shotgun (WGS) entry which is preliminary data.</text>
</comment>
<keyword evidence="1" id="KW-0812">Transmembrane</keyword>
<feature type="transmembrane region" description="Helical" evidence="1">
    <location>
        <begin position="175"/>
        <end position="196"/>
    </location>
</feature>
<organism evidence="2 3">
    <name type="scientific">Niastella populi</name>
    <dbReference type="NCBI Taxonomy" id="550983"/>
    <lineage>
        <taxon>Bacteria</taxon>
        <taxon>Pseudomonadati</taxon>
        <taxon>Bacteroidota</taxon>
        <taxon>Chitinophagia</taxon>
        <taxon>Chitinophagales</taxon>
        <taxon>Chitinophagaceae</taxon>
        <taxon>Niastella</taxon>
    </lineage>
</organism>
<feature type="transmembrane region" description="Helical" evidence="1">
    <location>
        <begin position="142"/>
        <end position="163"/>
    </location>
</feature>
<dbReference type="PROSITE" id="PS51257">
    <property type="entry name" value="PROKAR_LIPOPROTEIN"/>
    <property type="match status" value="1"/>
</dbReference>
<reference evidence="3" key="1">
    <citation type="submission" date="2016-04" db="EMBL/GenBank/DDBJ databases">
        <authorList>
            <person name="Chen L."/>
            <person name="Zhuang W."/>
            <person name="Wang G."/>
        </authorList>
    </citation>
    <scope>NUCLEOTIDE SEQUENCE [LARGE SCALE GENOMIC DNA]</scope>
    <source>
        <strain evidence="3">208</strain>
    </source>
</reference>
<protein>
    <submittedName>
        <fullName evidence="2">Uncharacterized protein</fullName>
    </submittedName>
</protein>
<keyword evidence="1" id="KW-0472">Membrane</keyword>
<evidence type="ECO:0000313" key="3">
    <source>
        <dbReference type="Proteomes" id="UP000192276"/>
    </source>
</evidence>
<feature type="transmembrane region" description="Helical" evidence="1">
    <location>
        <begin position="78"/>
        <end position="98"/>
    </location>
</feature>
<feature type="transmembrane region" description="Helical" evidence="1">
    <location>
        <begin position="18"/>
        <end position="37"/>
    </location>
</feature>
<name>A0A1V9FZ88_9BACT</name>